<dbReference type="AlphaFoldDB" id="A0A0N1PH57"/>
<dbReference type="InterPro" id="IPR052420">
    <property type="entry name" value="Espin/Espin-like"/>
</dbReference>
<dbReference type="GO" id="GO:0032420">
    <property type="term" value="C:stereocilium"/>
    <property type="evidence" value="ECO:0007669"/>
    <property type="project" value="UniProtKB-SubCell"/>
</dbReference>
<reference evidence="6 7" key="1">
    <citation type="journal article" date="2015" name="Nat. Commun.">
        <title>Outbred genome sequencing and CRISPR/Cas9 gene editing in butterflies.</title>
        <authorList>
            <person name="Li X."/>
            <person name="Fan D."/>
            <person name="Zhang W."/>
            <person name="Liu G."/>
            <person name="Zhang L."/>
            <person name="Zhao L."/>
            <person name="Fang X."/>
            <person name="Chen L."/>
            <person name="Dong Y."/>
            <person name="Chen Y."/>
            <person name="Ding Y."/>
            <person name="Zhao R."/>
            <person name="Feng M."/>
            <person name="Zhu Y."/>
            <person name="Feng Y."/>
            <person name="Jiang X."/>
            <person name="Zhu D."/>
            <person name="Xiang H."/>
            <person name="Feng X."/>
            <person name="Li S."/>
            <person name="Wang J."/>
            <person name="Zhang G."/>
            <person name="Kronforst M.R."/>
            <person name="Wang W."/>
        </authorList>
    </citation>
    <scope>NUCLEOTIDE SEQUENCE [LARGE SCALE GENOMIC DNA]</scope>
    <source>
        <strain evidence="6">Ya'a_city_454_Px</strain>
        <tissue evidence="6">Whole body</tissue>
    </source>
</reference>
<evidence type="ECO:0000256" key="3">
    <source>
        <dbReference type="ARBA" id="ARBA00022740"/>
    </source>
</evidence>
<organism evidence="6 7">
    <name type="scientific">Papilio xuthus</name>
    <name type="common">Asian swallowtail butterfly</name>
    <dbReference type="NCBI Taxonomy" id="66420"/>
    <lineage>
        <taxon>Eukaryota</taxon>
        <taxon>Metazoa</taxon>
        <taxon>Ecdysozoa</taxon>
        <taxon>Arthropoda</taxon>
        <taxon>Hexapoda</taxon>
        <taxon>Insecta</taxon>
        <taxon>Pterygota</taxon>
        <taxon>Neoptera</taxon>
        <taxon>Endopterygota</taxon>
        <taxon>Lepidoptera</taxon>
        <taxon>Glossata</taxon>
        <taxon>Ditrysia</taxon>
        <taxon>Papilionoidea</taxon>
        <taxon>Papilionidae</taxon>
        <taxon>Papilioninae</taxon>
        <taxon>Papilio</taxon>
    </lineage>
</organism>
<sequence length="194" mass="20931">MERCARGTNKLFGKKSKKNKRNQKVKVASCAGTGRANTAMDNDVTPVYLAAQEGHLAVLQYLVLEAGGRLDARARDGMLPVHAAAQTGCLDCLQWMITERGVDPNARDGDGATPLHFAASRGHLATVRWLLRHGARLHLDRHGKSPINDAADNHHLEVSVGHRLAVPRGAFAPISSLYLLICYTSVNSNKGHGA</sequence>
<accession>A0A0N1PH57</accession>
<dbReference type="STRING" id="66420.A0A0N1PH57"/>
<dbReference type="GO" id="GO:0005737">
    <property type="term" value="C:cytoplasm"/>
    <property type="evidence" value="ECO:0007669"/>
    <property type="project" value="TreeGrafter"/>
</dbReference>
<evidence type="ECO:0000256" key="5">
    <source>
        <dbReference type="PROSITE-ProRule" id="PRU00023"/>
    </source>
</evidence>
<keyword evidence="7" id="KW-1185">Reference proteome</keyword>
<dbReference type="PANTHER" id="PTHR24153:SF8">
    <property type="entry name" value="FORKED, ISOFORM F"/>
    <property type="match status" value="1"/>
</dbReference>
<evidence type="ECO:0000256" key="1">
    <source>
        <dbReference type="ARBA" id="ARBA00004645"/>
    </source>
</evidence>
<evidence type="ECO:0000256" key="2">
    <source>
        <dbReference type="ARBA" id="ARBA00022737"/>
    </source>
</evidence>
<dbReference type="SUPFAM" id="SSF48403">
    <property type="entry name" value="Ankyrin repeat"/>
    <property type="match status" value="1"/>
</dbReference>
<dbReference type="PROSITE" id="PS50088">
    <property type="entry name" value="ANK_REPEAT"/>
    <property type="match status" value="3"/>
</dbReference>
<dbReference type="GO" id="GO:0051015">
    <property type="term" value="F:actin filament binding"/>
    <property type="evidence" value="ECO:0007669"/>
    <property type="project" value="TreeGrafter"/>
</dbReference>
<evidence type="ECO:0000313" key="6">
    <source>
        <dbReference type="EMBL" id="KPJ03834.1"/>
    </source>
</evidence>
<name>A0A0N1PH57_PAPXU</name>
<dbReference type="GO" id="GO:0051017">
    <property type="term" value="P:actin filament bundle assembly"/>
    <property type="evidence" value="ECO:0007669"/>
    <property type="project" value="TreeGrafter"/>
</dbReference>
<dbReference type="EMBL" id="KQ459072">
    <property type="protein sequence ID" value="KPJ03834.1"/>
    <property type="molecule type" value="Genomic_DNA"/>
</dbReference>
<dbReference type="GO" id="GO:0007605">
    <property type="term" value="P:sensory perception of sound"/>
    <property type="evidence" value="ECO:0007669"/>
    <property type="project" value="UniProtKB-KW"/>
</dbReference>
<dbReference type="Pfam" id="PF00023">
    <property type="entry name" value="Ank"/>
    <property type="match status" value="1"/>
</dbReference>
<gene>
    <name evidence="6" type="ORF">RR46_00978</name>
</gene>
<dbReference type="Proteomes" id="UP000053268">
    <property type="component" value="Unassembled WGS sequence"/>
</dbReference>
<dbReference type="Pfam" id="PF12796">
    <property type="entry name" value="Ank_2"/>
    <property type="match status" value="1"/>
</dbReference>
<dbReference type="InterPro" id="IPR002110">
    <property type="entry name" value="Ankyrin_rpt"/>
</dbReference>
<dbReference type="PROSITE" id="PS50297">
    <property type="entry name" value="ANK_REP_REGION"/>
    <property type="match status" value="2"/>
</dbReference>
<evidence type="ECO:0000313" key="7">
    <source>
        <dbReference type="Proteomes" id="UP000053268"/>
    </source>
</evidence>
<keyword evidence="3" id="KW-1009">Hearing</keyword>
<proteinExistence type="predicted"/>
<feature type="repeat" description="ANK" evidence="5">
    <location>
        <begin position="42"/>
        <end position="75"/>
    </location>
</feature>
<dbReference type="Gene3D" id="1.25.40.20">
    <property type="entry name" value="Ankyrin repeat-containing domain"/>
    <property type="match status" value="2"/>
</dbReference>
<feature type="repeat" description="ANK" evidence="5">
    <location>
        <begin position="76"/>
        <end position="109"/>
    </location>
</feature>
<keyword evidence="2" id="KW-0677">Repeat</keyword>
<feature type="repeat" description="ANK" evidence="5">
    <location>
        <begin position="110"/>
        <end position="142"/>
    </location>
</feature>
<keyword evidence="4 5" id="KW-0040">ANK repeat</keyword>
<evidence type="ECO:0000256" key="4">
    <source>
        <dbReference type="ARBA" id="ARBA00023043"/>
    </source>
</evidence>
<dbReference type="PANTHER" id="PTHR24153">
    <property type="entry name" value="ESPIN"/>
    <property type="match status" value="1"/>
</dbReference>
<dbReference type="SMART" id="SM00248">
    <property type="entry name" value="ANK"/>
    <property type="match status" value="3"/>
</dbReference>
<protein>
    <submittedName>
        <fullName evidence="6">Espin</fullName>
    </submittedName>
</protein>
<comment type="subcellular location">
    <subcellularLocation>
        <location evidence="1">Cell projection</location>
        <location evidence="1">Stereocilium</location>
    </subcellularLocation>
</comment>
<dbReference type="InterPro" id="IPR036770">
    <property type="entry name" value="Ankyrin_rpt-contain_sf"/>
</dbReference>